<feature type="region of interest" description="Disordered" evidence="1">
    <location>
        <begin position="1"/>
        <end position="64"/>
    </location>
</feature>
<evidence type="ECO:0000256" key="1">
    <source>
        <dbReference type="SAM" id="MobiDB-lite"/>
    </source>
</evidence>
<keyword evidence="3" id="KW-1185">Reference proteome</keyword>
<reference evidence="3" key="2">
    <citation type="submission" date="2015-01" db="EMBL/GenBank/DDBJ databases">
        <title>Evolutionary Origins and Diversification of the Mycorrhizal Mutualists.</title>
        <authorList>
            <consortium name="DOE Joint Genome Institute"/>
            <consortium name="Mycorrhizal Genomics Consortium"/>
            <person name="Kohler A."/>
            <person name="Kuo A."/>
            <person name="Nagy L.G."/>
            <person name="Floudas D."/>
            <person name="Copeland A."/>
            <person name="Barry K.W."/>
            <person name="Cichocki N."/>
            <person name="Veneault-Fourrey C."/>
            <person name="LaButti K."/>
            <person name="Lindquist E.A."/>
            <person name="Lipzen A."/>
            <person name="Lundell T."/>
            <person name="Morin E."/>
            <person name="Murat C."/>
            <person name="Riley R."/>
            <person name="Ohm R."/>
            <person name="Sun H."/>
            <person name="Tunlid A."/>
            <person name="Henrissat B."/>
            <person name="Grigoriev I.V."/>
            <person name="Hibbett D.S."/>
            <person name="Martin F."/>
        </authorList>
    </citation>
    <scope>NUCLEOTIDE SEQUENCE [LARGE SCALE GENOMIC DNA]</scope>
    <source>
        <strain evidence="3">Foug A</strain>
    </source>
</reference>
<organism evidence="2 3">
    <name type="scientific">Scleroderma citrinum Foug A</name>
    <dbReference type="NCBI Taxonomy" id="1036808"/>
    <lineage>
        <taxon>Eukaryota</taxon>
        <taxon>Fungi</taxon>
        <taxon>Dikarya</taxon>
        <taxon>Basidiomycota</taxon>
        <taxon>Agaricomycotina</taxon>
        <taxon>Agaricomycetes</taxon>
        <taxon>Agaricomycetidae</taxon>
        <taxon>Boletales</taxon>
        <taxon>Sclerodermatineae</taxon>
        <taxon>Sclerodermataceae</taxon>
        <taxon>Scleroderma</taxon>
    </lineage>
</organism>
<protein>
    <submittedName>
        <fullName evidence="2">Uncharacterized protein</fullName>
    </submittedName>
</protein>
<sequence>MTVELDDPRDDETPHVCFRSTKTRVGKAKSRRSRADESNGWADGPTTKRADQSPRHAKSKDRRWTRCRGIVLDKRLAASIEGKKAGGRDGERCRDMDSTISGNDVNSRQVEAA</sequence>
<dbReference type="InParanoid" id="A0A0C2ZAA8"/>
<dbReference type="AlphaFoldDB" id="A0A0C2ZAA8"/>
<feature type="compositionally biased region" description="Basic and acidic residues" evidence="1">
    <location>
        <begin position="82"/>
        <end position="97"/>
    </location>
</feature>
<feature type="region of interest" description="Disordered" evidence="1">
    <location>
        <begin position="82"/>
        <end position="113"/>
    </location>
</feature>
<dbReference type="EMBL" id="KN822796">
    <property type="protein sequence ID" value="KIM50037.1"/>
    <property type="molecule type" value="Genomic_DNA"/>
</dbReference>
<proteinExistence type="predicted"/>
<dbReference type="HOGENOM" id="CLU_2135038_0_0_1"/>
<feature type="compositionally biased region" description="Basic residues" evidence="1">
    <location>
        <begin position="55"/>
        <end position="64"/>
    </location>
</feature>
<accession>A0A0C2ZAA8</accession>
<gene>
    <name evidence="2" type="ORF">SCLCIDRAFT_34741</name>
</gene>
<feature type="compositionally biased region" description="Basic residues" evidence="1">
    <location>
        <begin position="21"/>
        <end position="32"/>
    </location>
</feature>
<feature type="compositionally biased region" description="Polar residues" evidence="1">
    <location>
        <begin position="98"/>
        <end position="113"/>
    </location>
</feature>
<name>A0A0C2ZAA8_9AGAM</name>
<feature type="compositionally biased region" description="Acidic residues" evidence="1">
    <location>
        <begin position="1"/>
        <end position="10"/>
    </location>
</feature>
<dbReference type="Proteomes" id="UP000053989">
    <property type="component" value="Unassembled WGS sequence"/>
</dbReference>
<evidence type="ECO:0000313" key="2">
    <source>
        <dbReference type="EMBL" id="KIM50037.1"/>
    </source>
</evidence>
<reference evidence="2 3" key="1">
    <citation type="submission" date="2014-04" db="EMBL/GenBank/DDBJ databases">
        <authorList>
            <consortium name="DOE Joint Genome Institute"/>
            <person name="Kuo A."/>
            <person name="Kohler A."/>
            <person name="Nagy L.G."/>
            <person name="Floudas D."/>
            <person name="Copeland A."/>
            <person name="Barry K.W."/>
            <person name="Cichocki N."/>
            <person name="Veneault-Fourrey C."/>
            <person name="LaButti K."/>
            <person name="Lindquist E.A."/>
            <person name="Lipzen A."/>
            <person name="Lundell T."/>
            <person name="Morin E."/>
            <person name="Murat C."/>
            <person name="Sun H."/>
            <person name="Tunlid A."/>
            <person name="Henrissat B."/>
            <person name="Grigoriev I.V."/>
            <person name="Hibbett D.S."/>
            <person name="Martin F."/>
            <person name="Nordberg H.P."/>
            <person name="Cantor M.N."/>
            <person name="Hua S.X."/>
        </authorList>
    </citation>
    <scope>NUCLEOTIDE SEQUENCE [LARGE SCALE GENOMIC DNA]</scope>
    <source>
        <strain evidence="2 3">Foug A</strain>
    </source>
</reference>
<evidence type="ECO:0000313" key="3">
    <source>
        <dbReference type="Proteomes" id="UP000053989"/>
    </source>
</evidence>